<name>A0A2K3KHF3_TRIPR</name>
<feature type="non-terminal residue" evidence="1">
    <location>
        <position position="49"/>
    </location>
</feature>
<accession>A0A2K3KHF3</accession>
<evidence type="ECO:0000313" key="2">
    <source>
        <dbReference type="Proteomes" id="UP000236291"/>
    </source>
</evidence>
<gene>
    <name evidence="1" type="ORF">L195_g062737</name>
</gene>
<protein>
    <submittedName>
        <fullName evidence="1">Uncharacterized protein</fullName>
    </submittedName>
</protein>
<evidence type="ECO:0000313" key="1">
    <source>
        <dbReference type="EMBL" id="PNX65715.1"/>
    </source>
</evidence>
<dbReference type="AlphaFoldDB" id="A0A2K3KHF3"/>
<organism evidence="1 2">
    <name type="scientific">Trifolium pratense</name>
    <name type="common">Red clover</name>
    <dbReference type="NCBI Taxonomy" id="57577"/>
    <lineage>
        <taxon>Eukaryota</taxon>
        <taxon>Viridiplantae</taxon>
        <taxon>Streptophyta</taxon>
        <taxon>Embryophyta</taxon>
        <taxon>Tracheophyta</taxon>
        <taxon>Spermatophyta</taxon>
        <taxon>Magnoliopsida</taxon>
        <taxon>eudicotyledons</taxon>
        <taxon>Gunneridae</taxon>
        <taxon>Pentapetalae</taxon>
        <taxon>rosids</taxon>
        <taxon>fabids</taxon>
        <taxon>Fabales</taxon>
        <taxon>Fabaceae</taxon>
        <taxon>Papilionoideae</taxon>
        <taxon>50 kb inversion clade</taxon>
        <taxon>NPAAA clade</taxon>
        <taxon>Hologalegina</taxon>
        <taxon>IRL clade</taxon>
        <taxon>Trifolieae</taxon>
        <taxon>Trifolium</taxon>
    </lineage>
</organism>
<proteinExistence type="predicted"/>
<dbReference type="EMBL" id="ASHM01183808">
    <property type="protein sequence ID" value="PNX65715.1"/>
    <property type="molecule type" value="Genomic_DNA"/>
</dbReference>
<reference evidence="1 2" key="2">
    <citation type="journal article" date="2017" name="Front. Plant Sci.">
        <title>Gene Classification and Mining of Molecular Markers Useful in Red Clover (Trifolium pratense) Breeding.</title>
        <authorList>
            <person name="Istvanek J."/>
            <person name="Dluhosova J."/>
            <person name="Dluhos P."/>
            <person name="Patkova L."/>
            <person name="Nedelnik J."/>
            <person name="Repkova J."/>
        </authorList>
    </citation>
    <scope>NUCLEOTIDE SEQUENCE [LARGE SCALE GENOMIC DNA]</scope>
    <source>
        <strain evidence="2">cv. Tatra</strain>
        <tissue evidence="1">Young leaves</tissue>
    </source>
</reference>
<comment type="caution">
    <text evidence="1">The sequence shown here is derived from an EMBL/GenBank/DDBJ whole genome shotgun (WGS) entry which is preliminary data.</text>
</comment>
<dbReference type="Proteomes" id="UP000236291">
    <property type="component" value="Unassembled WGS sequence"/>
</dbReference>
<reference evidence="1 2" key="1">
    <citation type="journal article" date="2014" name="Am. J. Bot.">
        <title>Genome assembly and annotation for red clover (Trifolium pratense; Fabaceae).</title>
        <authorList>
            <person name="Istvanek J."/>
            <person name="Jaros M."/>
            <person name="Krenek A."/>
            <person name="Repkova J."/>
        </authorList>
    </citation>
    <scope>NUCLEOTIDE SEQUENCE [LARGE SCALE GENOMIC DNA]</scope>
    <source>
        <strain evidence="2">cv. Tatra</strain>
        <tissue evidence="1">Young leaves</tissue>
    </source>
</reference>
<sequence>MGSASERIKCFLDFRKDGSLPADWNSDEQKNLLRQMTSANAIDRPTAAE</sequence>